<dbReference type="AlphaFoldDB" id="A0A9P7G127"/>
<comment type="caution">
    <text evidence="1">The sequence shown here is derived from an EMBL/GenBank/DDBJ whole genome shotgun (WGS) entry which is preliminary data.</text>
</comment>
<sequence>MAVFSHIPQEIIDNIIDELACDSSSSLHTCSTTYRKFTARSQRHLLFRARIVFPSRAEDAQDLLRVLRPDLARHIRHISIINYVEFSNSAADADLQRVLQTLVFLHSFTLCMGIVDGGWIVRLSPAFTSCLVTMFALTQVVEINVHYVVDFPAQLMLYHCPHIRAVSFEQCFSTSTACIISLPFIPGLPTSQGPLFLDTLHLSSGALLQFARELNAAIKHPHSPFGINSSRLREIAMVGYAPKLISYVMDCMRFAGASLKVFSWDICHTDPADDVDGASKIVLRIQIIAKEIFLTHSTGTWEKALPPVGRFGPLGIPDSIETLHITFSFDTQRASSALQWLASTLSSNDFHPQLRQLVLVIGPKGFPSSINTVELTALWMTDMILMLKYQDLRQVLVYLMKADSATASEENRKWAVMRDTFIQCERQGKLKTQWLDIEALEPGMSVTLRALERGITLRDGHLGEDGEPVPVCRLRNMRSRKDA</sequence>
<protein>
    <submittedName>
        <fullName evidence="1">Uncharacterized protein</fullName>
    </submittedName>
</protein>
<dbReference type="Proteomes" id="UP000775547">
    <property type="component" value="Unassembled WGS sequence"/>
</dbReference>
<evidence type="ECO:0000313" key="1">
    <source>
        <dbReference type="EMBL" id="KAG5641934.1"/>
    </source>
</evidence>
<keyword evidence="2" id="KW-1185">Reference proteome</keyword>
<accession>A0A9P7G127</accession>
<evidence type="ECO:0000313" key="2">
    <source>
        <dbReference type="Proteomes" id="UP000775547"/>
    </source>
</evidence>
<dbReference type="EMBL" id="JABCKV010000232">
    <property type="protein sequence ID" value="KAG5641934.1"/>
    <property type="molecule type" value="Genomic_DNA"/>
</dbReference>
<gene>
    <name evidence="1" type="ORF">DXG03_003944</name>
</gene>
<dbReference type="OrthoDB" id="2745898at2759"/>
<reference evidence="1" key="1">
    <citation type="submission" date="2020-07" db="EMBL/GenBank/DDBJ databases">
        <authorList>
            <person name="Nieuwenhuis M."/>
            <person name="Van De Peppel L.J.J."/>
        </authorList>
    </citation>
    <scope>NUCLEOTIDE SEQUENCE</scope>
    <source>
        <strain evidence="1">AP01</strain>
        <tissue evidence="1">Mycelium</tissue>
    </source>
</reference>
<name>A0A9P7G127_9AGAR</name>
<reference evidence="1" key="2">
    <citation type="submission" date="2021-10" db="EMBL/GenBank/DDBJ databases">
        <title>Phylogenomics reveals ancestral predisposition of the termite-cultivated fungus Termitomyces towards a domesticated lifestyle.</title>
        <authorList>
            <person name="Auxier B."/>
            <person name="Grum-Grzhimaylo A."/>
            <person name="Cardenas M.E."/>
            <person name="Lodge J.D."/>
            <person name="Laessoe T."/>
            <person name="Pedersen O."/>
            <person name="Smith M.E."/>
            <person name="Kuyper T.W."/>
            <person name="Franco-Molano E.A."/>
            <person name="Baroni T.J."/>
            <person name="Aanen D.K."/>
        </authorList>
    </citation>
    <scope>NUCLEOTIDE SEQUENCE</scope>
    <source>
        <strain evidence="1">AP01</strain>
        <tissue evidence="1">Mycelium</tissue>
    </source>
</reference>
<proteinExistence type="predicted"/>
<organism evidence="1 2">
    <name type="scientific">Asterophora parasitica</name>
    <dbReference type="NCBI Taxonomy" id="117018"/>
    <lineage>
        <taxon>Eukaryota</taxon>
        <taxon>Fungi</taxon>
        <taxon>Dikarya</taxon>
        <taxon>Basidiomycota</taxon>
        <taxon>Agaricomycotina</taxon>
        <taxon>Agaricomycetes</taxon>
        <taxon>Agaricomycetidae</taxon>
        <taxon>Agaricales</taxon>
        <taxon>Tricholomatineae</taxon>
        <taxon>Lyophyllaceae</taxon>
        <taxon>Asterophora</taxon>
    </lineage>
</organism>